<proteinExistence type="predicted"/>
<dbReference type="InterPro" id="IPR031325">
    <property type="entry name" value="RHS_repeat"/>
</dbReference>
<dbReference type="Pfam" id="PF20148">
    <property type="entry name" value="DUF6531"/>
    <property type="match status" value="1"/>
</dbReference>
<sequence length="1415" mass="149830">MPGRFVGPFVGFEVSDFRLGGDVSALVLVGAKWRRFGEQALETAGLLRGVSDGGFVGSEGDRFRELINGEFPSHLDVAGGAHVGVGDAIAQYAQLLEGQKAQMRGLRENARVDHGVVNSTAMQLNAAEAAAAAAAGTPGAAAAIAAMEQARLAHEAAWVKWEQDLASAKAIKEVLGAGVDVQVQKIASQARKRFEENPNFLQELWQKLDDFMDKNADWLKVISDALQIIGSILMFIPGLQVLGVALLAIGVGLKGLLAATGNASWGEFAFDLATAGPLGLLGKFAKAGKLGVTASKLAGKGSQLAGKVSQLAGKVASKVGDSISRGIDKMRKVLDPVDIATGAMVDDDVDVFISGVLPLVVDRHAFSSHEVGRVLGPRWVCSVDCRLEVSGDCVVMLAPDGAVVSFPSVPVDGSEVRADGRPWLLSFGDGAYRVRDISAGVVYEFRVYDLDPAEAHRSQVTTKPGAIAGSGGVVDGVPCVGGSMVGMGITPGSIADTWDIGVEVGLSAVVHHTGHRIEYVWDQSSGLVTALVRSDGTRVDLGYDMVIGRLSDVWVSNPRTHPDQEPVKVIGYEYDADGQLARVRNSHDGVLEYRYDSDGRVVAWTDRNGVSYHYRFDADGRVVAQVGSGGLMPNVVVWLADTASDAPLGGVVAVAIETAGSFHEDPLVAGDGVVGEYFSRLDGLPLVKALRSGGLVGAGMIGCGRTGSRDMDGDAWAVPAEWLHDEFLGDIRPTVYRASAAGDVWRVVSPSGEVTDYVHDVCHTITSVTDTCGGVTEYVYNDDGVLVETIFPDGSSVRVEPGSWGVPVRVVGRDGLVSEYEVDACGLVTRVVDPTGAVTCCEFEYRSSGVVPAVVVDAAGVRTIVECDDAGRTVAVVDAAGGRTSYVRDVRGLVSEVVDPVGAVTQVSYSPEGWVESVVQPDGGMRVFGYDGEGNITEAVSEIGAVTRTRFTVFDKPVEVVDPTGAVTRCTYNTQMQPVAVTNGDGHTWRFVYGLDGQVVSETDYNGVTTTTSTATDSDGVVTRVASAAGVKTVRVNRLGLVDSVSDAAGVIRYSYDELGRVRSVTTPETTVVFGVDEYGRRISETVTLASGESTVTQVEFDPIGRVVAEHTTTPTGQVISGFVTHDEVTGLIASTLVSRSTVDKVAAGVPGQVVTECGFGVDAASRRSWMHTGSLVREYAYDRCSRKTDDHTYLLDATAPGGRRRMSGYGLSWRVDDVVVGVADHLRGMKTFDVDVMGKITAVTTQPVPSGTSHTPSPHAPSSLVSVSQSLSSPSSPQSSQASAGVVSEVYGFSAAGVLTSIRTDSQFQADGGYVPSSVSGVVSDVEFSGTKPVRVGRTRYEYDPAGRVIRTVTKRLSKKPLVKTFFMRVRRLSRWGLPRRIHLVWGISIFMMAWGVGWRRRPLILVVVRCLCG</sequence>
<keyword evidence="2" id="KW-0472">Membrane</keyword>
<evidence type="ECO:0000256" key="1">
    <source>
        <dbReference type="SAM" id="MobiDB-lite"/>
    </source>
</evidence>
<dbReference type="OrthoDB" id="4389638at2"/>
<evidence type="ECO:0000313" key="5">
    <source>
        <dbReference type="Proteomes" id="UP000035199"/>
    </source>
</evidence>
<dbReference type="InterPro" id="IPR050708">
    <property type="entry name" value="T6SS_VgrG/RHS"/>
</dbReference>
<gene>
    <name evidence="4" type="ORF">CMUST_02710</name>
</gene>
<dbReference type="NCBIfam" id="TIGR01643">
    <property type="entry name" value="YD_repeat_2x"/>
    <property type="match status" value="4"/>
</dbReference>
<dbReference type="InterPro" id="IPR006530">
    <property type="entry name" value="YD"/>
</dbReference>
<protein>
    <recommendedName>
        <fullName evidence="3">DUF6531 domain-containing protein</fullName>
    </recommendedName>
</protein>
<dbReference type="InterPro" id="IPR045351">
    <property type="entry name" value="DUF6531"/>
</dbReference>
<dbReference type="EMBL" id="CP011542">
    <property type="protein sequence ID" value="AKK04886.1"/>
    <property type="molecule type" value="Genomic_DNA"/>
</dbReference>
<dbReference type="Pfam" id="PF05593">
    <property type="entry name" value="RHS_repeat"/>
    <property type="match status" value="3"/>
</dbReference>
<accession>A0A0G3GUN4</accession>
<reference evidence="5" key="2">
    <citation type="submission" date="2015-05" db="EMBL/GenBank/DDBJ databases">
        <title>Complete genome sequence of Corynebacterium mustelae DSM 45274, isolated from various tissues of a male ferret with lethal sepsis.</title>
        <authorList>
            <person name="Ruckert C."/>
            <person name="Albersmeier A."/>
            <person name="Winkler A."/>
            <person name="Tauch A."/>
        </authorList>
    </citation>
    <scope>NUCLEOTIDE SEQUENCE [LARGE SCALE GENOMIC DNA]</scope>
    <source>
        <strain evidence="5">DSM 45274</strain>
    </source>
</reference>
<dbReference type="KEGG" id="cmv:CMUST_02710"/>
<dbReference type="SUPFAM" id="SSF69304">
    <property type="entry name" value="Tricorn protease N-terminal domain"/>
    <property type="match status" value="1"/>
</dbReference>
<evidence type="ECO:0000313" key="4">
    <source>
        <dbReference type="EMBL" id="AKK04886.1"/>
    </source>
</evidence>
<feature type="region of interest" description="Disordered" evidence="1">
    <location>
        <begin position="1246"/>
        <end position="1282"/>
    </location>
</feature>
<dbReference type="PATRIC" id="fig|571915.4.peg.574"/>
<keyword evidence="2" id="KW-1133">Transmembrane helix</keyword>
<reference evidence="4 5" key="1">
    <citation type="journal article" date="2015" name="Genome Announc.">
        <title>Complete Genome Sequence of the Type Strain Corynebacterium mustelae DSM 45274, Isolated from Various Tissues of a Male Ferret with Lethal Sepsis.</title>
        <authorList>
            <person name="Ruckert C."/>
            <person name="Eimer J."/>
            <person name="Winkler A."/>
            <person name="Tauch A."/>
        </authorList>
    </citation>
    <scope>NUCLEOTIDE SEQUENCE [LARGE SCALE GENOMIC DNA]</scope>
    <source>
        <strain evidence="4 5">DSM 45274</strain>
    </source>
</reference>
<feature type="domain" description="DUF6531" evidence="3">
    <location>
        <begin position="335"/>
        <end position="406"/>
    </location>
</feature>
<dbReference type="PANTHER" id="PTHR32305">
    <property type="match status" value="1"/>
</dbReference>
<evidence type="ECO:0000256" key="2">
    <source>
        <dbReference type="SAM" id="Phobius"/>
    </source>
</evidence>
<feature type="compositionally biased region" description="Low complexity" evidence="1">
    <location>
        <begin position="1248"/>
        <end position="1282"/>
    </location>
</feature>
<dbReference type="Gene3D" id="2.180.10.10">
    <property type="entry name" value="RHS repeat-associated core"/>
    <property type="match status" value="4"/>
</dbReference>
<keyword evidence="5" id="KW-1185">Reference proteome</keyword>
<feature type="transmembrane region" description="Helical" evidence="2">
    <location>
        <begin position="1379"/>
        <end position="1398"/>
    </location>
</feature>
<organism evidence="4 5">
    <name type="scientific">Corynebacterium mustelae</name>
    <dbReference type="NCBI Taxonomy" id="571915"/>
    <lineage>
        <taxon>Bacteria</taxon>
        <taxon>Bacillati</taxon>
        <taxon>Actinomycetota</taxon>
        <taxon>Actinomycetes</taxon>
        <taxon>Mycobacteriales</taxon>
        <taxon>Corynebacteriaceae</taxon>
        <taxon>Corynebacterium</taxon>
    </lineage>
</organism>
<name>A0A0G3GUN4_9CORY</name>
<keyword evidence="2" id="KW-0812">Transmembrane</keyword>
<dbReference type="STRING" id="571915.CMUST_02710"/>
<dbReference type="RefSeq" id="WP_052844491.1">
    <property type="nucleotide sequence ID" value="NZ_CP011542.1"/>
</dbReference>
<dbReference type="PANTHER" id="PTHR32305:SF15">
    <property type="entry name" value="PROTEIN RHSA-RELATED"/>
    <property type="match status" value="1"/>
</dbReference>
<dbReference type="Proteomes" id="UP000035199">
    <property type="component" value="Chromosome"/>
</dbReference>
<evidence type="ECO:0000259" key="3">
    <source>
        <dbReference type="Pfam" id="PF20148"/>
    </source>
</evidence>